<evidence type="ECO:0000313" key="2">
    <source>
        <dbReference type="Proteomes" id="UP000290057"/>
    </source>
</evidence>
<dbReference type="RefSeq" id="WP_130586130.1">
    <property type="nucleotide sequence ID" value="NZ_AP019389.1"/>
</dbReference>
<dbReference type="PANTHER" id="PTHR35802:SF1">
    <property type="entry name" value="PROTEASE SYNTHASE AND SPORULATION PROTEIN PAI 2"/>
    <property type="match status" value="1"/>
</dbReference>
<protein>
    <submittedName>
        <fullName evidence="1">Transcriptional regulator</fullName>
    </submittedName>
</protein>
<name>A0A3T1CGV5_9SPHN</name>
<dbReference type="InterPro" id="IPR007396">
    <property type="entry name" value="TR_PAI2-type"/>
</dbReference>
<dbReference type="Proteomes" id="UP000290057">
    <property type="component" value="Chromosome"/>
</dbReference>
<dbReference type="Gene3D" id="2.30.110.10">
    <property type="entry name" value="Electron Transport, Fmn-binding Protein, Chain A"/>
    <property type="match status" value="1"/>
</dbReference>
<accession>A0A3T1CGV5</accession>
<dbReference type="Pfam" id="PF04299">
    <property type="entry name" value="FMN_bind_2"/>
    <property type="match status" value="1"/>
</dbReference>
<dbReference type="AlphaFoldDB" id="A0A3T1CGV5"/>
<evidence type="ECO:0000313" key="1">
    <source>
        <dbReference type="EMBL" id="BBI20168.1"/>
    </source>
</evidence>
<dbReference type="InterPro" id="IPR012349">
    <property type="entry name" value="Split_barrel_FMN-bd"/>
</dbReference>
<dbReference type="SUPFAM" id="SSF50475">
    <property type="entry name" value="FMN-binding split barrel"/>
    <property type="match status" value="1"/>
</dbReference>
<dbReference type="PIRSF" id="PIRSF010372">
    <property type="entry name" value="PaiB"/>
    <property type="match status" value="1"/>
</dbReference>
<sequence length="199" mass="21557">MHPNPLFHSDDRAMIEAMIVQVGVGTVFGQTRTGPCAARTPLIVHGAGRLQYHLAKSNPLVDGLDGGSALVTVDGPDGYISPRWYATRDTVPTWNYVSVEAVGTVRKLDDDELEAFLHRLIDTHENRLGGDRWDASEASTGTWDRLFGGIAGFELQVEAYRPTIKLSQDKPAEVRRHIAAGLEASGQHDLAAAMIEAGA</sequence>
<gene>
    <name evidence="1" type="ORF">EKJ_10150</name>
</gene>
<dbReference type="PANTHER" id="PTHR35802">
    <property type="entry name" value="PROTEASE SYNTHASE AND SPORULATION PROTEIN PAI 2"/>
    <property type="match status" value="1"/>
</dbReference>
<organism evidence="1 2">
    <name type="scientific">Qipengyuania flava</name>
    <dbReference type="NCBI Taxonomy" id="192812"/>
    <lineage>
        <taxon>Bacteria</taxon>
        <taxon>Pseudomonadati</taxon>
        <taxon>Pseudomonadota</taxon>
        <taxon>Alphaproteobacteria</taxon>
        <taxon>Sphingomonadales</taxon>
        <taxon>Erythrobacteraceae</taxon>
        <taxon>Qipengyuania</taxon>
    </lineage>
</organism>
<reference evidence="1 2" key="1">
    <citation type="submission" date="2019-01" db="EMBL/GenBank/DDBJ databases">
        <title>Complete genome sequence of Erythrobacter flavus KJ5.</title>
        <authorList>
            <person name="Kanesaki Y."/>
            <person name="Brotosudarmo T."/>
            <person name="Moriuchi R."/>
            <person name="Awai K."/>
        </authorList>
    </citation>
    <scope>NUCLEOTIDE SEQUENCE [LARGE SCALE GENOMIC DNA]</scope>
    <source>
        <strain evidence="1 2">KJ5</strain>
    </source>
</reference>
<proteinExistence type="predicted"/>
<dbReference type="EMBL" id="AP019389">
    <property type="protein sequence ID" value="BBI20168.1"/>
    <property type="molecule type" value="Genomic_DNA"/>
</dbReference>
<keyword evidence="2" id="KW-1185">Reference proteome</keyword>